<name>A0A8J2K1I9_9HEXA</name>
<dbReference type="PROSITE" id="PS50835">
    <property type="entry name" value="IG_LIKE"/>
    <property type="match status" value="2"/>
</dbReference>
<accession>A0A8J2K1I9</accession>
<dbReference type="PANTHER" id="PTHR10075">
    <property type="entry name" value="BASIGIN RELATED"/>
    <property type="match status" value="1"/>
</dbReference>
<keyword evidence="4" id="KW-1185">Reference proteome</keyword>
<dbReference type="InterPro" id="IPR013098">
    <property type="entry name" value="Ig_I-set"/>
</dbReference>
<feature type="non-terminal residue" evidence="3">
    <location>
        <position position="1"/>
    </location>
</feature>
<evidence type="ECO:0000259" key="2">
    <source>
        <dbReference type="PROSITE" id="PS50835"/>
    </source>
</evidence>
<dbReference type="AlphaFoldDB" id="A0A8J2K1I9"/>
<dbReference type="Proteomes" id="UP000708208">
    <property type="component" value="Unassembled WGS sequence"/>
</dbReference>
<dbReference type="FunFam" id="2.60.40.10:FF:000333">
    <property type="entry name" value="Down syndrome cell adhesion molecule"/>
    <property type="match status" value="1"/>
</dbReference>
<dbReference type="GO" id="GO:0007411">
    <property type="term" value="P:axon guidance"/>
    <property type="evidence" value="ECO:0007669"/>
    <property type="project" value="TreeGrafter"/>
</dbReference>
<dbReference type="EMBL" id="CAJVCH010158572">
    <property type="protein sequence ID" value="CAG7728109.1"/>
    <property type="molecule type" value="Genomic_DNA"/>
</dbReference>
<comment type="caution">
    <text evidence="3">The sequence shown here is derived from an EMBL/GenBank/DDBJ whole genome shotgun (WGS) entry which is preliminary data.</text>
</comment>
<dbReference type="GO" id="GO:0007156">
    <property type="term" value="P:homophilic cell adhesion via plasma membrane adhesion molecules"/>
    <property type="evidence" value="ECO:0007669"/>
    <property type="project" value="TreeGrafter"/>
</dbReference>
<dbReference type="Pfam" id="PF07679">
    <property type="entry name" value="I-set"/>
    <property type="match status" value="1"/>
</dbReference>
<dbReference type="InterPro" id="IPR007110">
    <property type="entry name" value="Ig-like_dom"/>
</dbReference>
<reference evidence="3" key="1">
    <citation type="submission" date="2021-06" db="EMBL/GenBank/DDBJ databases">
        <authorList>
            <person name="Hodson N. C."/>
            <person name="Mongue J. A."/>
            <person name="Jaron S. K."/>
        </authorList>
    </citation>
    <scope>NUCLEOTIDE SEQUENCE</scope>
</reference>
<dbReference type="GO" id="GO:0030424">
    <property type="term" value="C:axon"/>
    <property type="evidence" value="ECO:0007669"/>
    <property type="project" value="TreeGrafter"/>
</dbReference>
<proteinExistence type="predicted"/>
<dbReference type="FunFam" id="2.60.40.10:FF:000104">
    <property type="entry name" value="Down syndrome cell adhesion molecule b"/>
    <property type="match status" value="1"/>
</dbReference>
<sequence length="188" mass="20772">PPVISAFNFDENLVEGQRASITCNVMSGDLPIDIVWLKDFQSIPSFLNITKERVKFLSYLIFEELRNEHSGVYTCSASNAAATANYSATLTVKVPPKWIHEPQDGRVILRSDHVLACEASGVPKPSIKWYREVGVMKSEIKTDRKFELGEDGSCRVRNVESTDAGSYTCDAINGVGNGLSKSIRLDVN</sequence>
<dbReference type="GO" id="GO:0005886">
    <property type="term" value="C:plasma membrane"/>
    <property type="evidence" value="ECO:0007669"/>
    <property type="project" value="TreeGrafter"/>
</dbReference>
<dbReference type="OrthoDB" id="5982258at2759"/>
<evidence type="ECO:0000256" key="1">
    <source>
        <dbReference type="ARBA" id="ARBA00023319"/>
    </source>
</evidence>
<dbReference type="GO" id="GO:0098632">
    <property type="term" value="F:cell-cell adhesion mediator activity"/>
    <property type="evidence" value="ECO:0007669"/>
    <property type="project" value="TreeGrafter"/>
</dbReference>
<evidence type="ECO:0000313" key="3">
    <source>
        <dbReference type="EMBL" id="CAG7728109.1"/>
    </source>
</evidence>
<dbReference type="InterPro" id="IPR003598">
    <property type="entry name" value="Ig_sub2"/>
</dbReference>
<feature type="domain" description="Ig-like" evidence="2">
    <location>
        <begin position="96"/>
        <end position="186"/>
    </location>
</feature>
<keyword evidence="1" id="KW-0393">Immunoglobulin domain</keyword>
<dbReference type="InterPro" id="IPR003599">
    <property type="entry name" value="Ig_sub"/>
</dbReference>
<dbReference type="SMART" id="SM00408">
    <property type="entry name" value="IGc2"/>
    <property type="match status" value="2"/>
</dbReference>
<dbReference type="Pfam" id="PF13927">
    <property type="entry name" value="Ig_3"/>
    <property type="match status" value="1"/>
</dbReference>
<feature type="domain" description="Ig-like" evidence="2">
    <location>
        <begin position="1"/>
        <end position="91"/>
    </location>
</feature>
<protein>
    <recommendedName>
        <fullName evidence="2">Ig-like domain-containing protein</fullName>
    </recommendedName>
</protein>
<evidence type="ECO:0000313" key="4">
    <source>
        <dbReference type="Proteomes" id="UP000708208"/>
    </source>
</evidence>
<dbReference type="PANTHER" id="PTHR10075:SF100">
    <property type="entry name" value="FASCICLIN-2"/>
    <property type="match status" value="1"/>
</dbReference>
<dbReference type="SMART" id="SM00409">
    <property type="entry name" value="IG"/>
    <property type="match status" value="2"/>
</dbReference>
<feature type="non-terminal residue" evidence="3">
    <location>
        <position position="188"/>
    </location>
</feature>
<gene>
    <name evidence="3" type="ORF">AFUS01_LOCUS16915</name>
</gene>
<organism evidence="3 4">
    <name type="scientific">Allacma fusca</name>
    <dbReference type="NCBI Taxonomy" id="39272"/>
    <lineage>
        <taxon>Eukaryota</taxon>
        <taxon>Metazoa</taxon>
        <taxon>Ecdysozoa</taxon>
        <taxon>Arthropoda</taxon>
        <taxon>Hexapoda</taxon>
        <taxon>Collembola</taxon>
        <taxon>Symphypleona</taxon>
        <taxon>Sminthuridae</taxon>
        <taxon>Allacma</taxon>
    </lineage>
</organism>
<dbReference type="GO" id="GO:0070593">
    <property type="term" value="P:dendrite self-avoidance"/>
    <property type="evidence" value="ECO:0007669"/>
    <property type="project" value="TreeGrafter"/>
</dbReference>